<sequence length="154" mass="17226">MGEGFEGLGVLEKLWVLRNDGVVWAAMVKAAIGSSNDCETSFSKGVEASIMYVRFKAASNKVRHTNKYYIIWQGRFSVKGILRSSSCRCCAPTKYRQIFSSSINPRGRNLDGLIPFSCMAVRRIFSPSITPRGRNLDDDQLTNNSPKLLQPTNR</sequence>
<name>A0AAE1VMR1_9SOLA</name>
<proteinExistence type="predicted"/>
<evidence type="ECO:0000313" key="2">
    <source>
        <dbReference type="EMBL" id="KAK4366549.1"/>
    </source>
</evidence>
<gene>
    <name evidence="2" type="ORF">RND71_014429</name>
</gene>
<evidence type="ECO:0000313" key="3">
    <source>
        <dbReference type="Proteomes" id="UP001291623"/>
    </source>
</evidence>
<dbReference type="Proteomes" id="UP001291623">
    <property type="component" value="Unassembled WGS sequence"/>
</dbReference>
<keyword evidence="3" id="KW-1185">Reference proteome</keyword>
<dbReference type="EMBL" id="JAVYJV010000007">
    <property type="protein sequence ID" value="KAK4366549.1"/>
    <property type="molecule type" value="Genomic_DNA"/>
</dbReference>
<protein>
    <submittedName>
        <fullName evidence="2">Uncharacterized protein</fullName>
    </submittedName>
</protein>
<accession>A0AAE1VMR1</accession>
<dbReference type="AlphaFoldDB" id="A0AAE1VMR1"/>
<feature type="region of interest" description="Disordered" evidence="1">
    <location>
        <begin position="132"/>
        <end position="154"/>
    </location>
</feature>
<evidence type="ECO:0000256" key="1">
    <source>
        <dbReference type="SAM" id="MobiDB-lite"/>
    </source>
</evidence>
<reference evidence="2" key="1">
    <citation type="submission" date="2023-12" db="EMBL/GenBank/DDBJ databases">
        <title>Genome assembly of Anisodus tanguticus.</title>
        <authorList>
            <person name="Wang Y.-J."/>
        </authorList>
    </citation>
    <scope>NUCLEOTIDE SEQUENCE</scope>
    <source>
        <strain evidence="2">KB-2021</strain>
        <tissue evidence="2">Leaf</tissue>
    </source>
</reference>
<feature type="compositionally biased region" description="Polar residues" evidence="1">
    <location>
        <begin position="141"/>
        <end position="154"/>
    </location>
</feature>
<comment type="caution">
    <text evidence="2">The sequence shown here is derived from an EMBL/GenBank/DDBJ whole genome shotgun (WGS) entry which is preliminary data.</text>
</comment>
<organism evidence="2 3">
    <name type="scientific">Anisodus tanguticus</name>
    <dbReference type="NCBI Taxonomy" id="243964"/>
    <lineage>
        <taxon>Eukaryota</taxon>
        <taxon>Viridiplantae</taxon>
        <taxon>Streptophyta</taxon>
        <taxon>Embryophyta</taxon>
        <taxon>Tracheophyta</taxon>
        <taxon>Spermatophyta</taxon>
        <taxon>Magnoliopsida</taxon>
        <taxon>eudicotyledons</taxon>
        <taxon>Gunneridae</taxon>
        <taxon>Pentapetalae</taxon>
        <taxon>asterids</taxon>
        <taxon>lamiids</taxon>
        <taxon>Solanales</taxon>
        <taxon>Solanaceae</taxon>
        <taxon>Solanoideae</taxon>
        <taxon>Hyoscyameae</taxon>
        <taxon>Anisodus</taxon>
    </lineage>
</organism>